<evidence type="ECO:0000313" key="1">
    <source>
        <dbReference type="EMBL" id="CAG1848148.1"/>
    </source>
</evidence>
<gene>
    <name evidence="1" type="ORF">GSMUA_179430.1</name>
</gene>
<proteinExistence type="predicted"/>
<feature type="non-terminal residue" evidence="1">
    <location>
        <position position="1"/>
    </location>
</feature>
<accession>A0A8D7AEJ7</accession>
<reference evidence="1" key="1">
    <citation type="submission" date="2021-03" db="EMBL/GenBank/DDBJ databases">
        <authorList>
            <consortium name="Genoscope - CEA"/>
            <person name="William W."/>
        </authorList>
    </citation>
    <scope>NUCLEOTIDE SEQUENCE</scope>
    <source>
        <strain evidence="1">Doubled-haploid Pahang</strain>
    </source>
</reference>
<protein>
    <submittedName>
        <fullName evidence="1">(wild Malaysian banana) hypothetical protein</fullName>
    </submittedName>
</protein>
<dbReference type="EMBL" id="HG996471">
    <property type="protein sequence ID" value="CAG1848148.1"/>
    <property type="molecule type" value="Genomic_DNA"/>
</dbReference>
<organism evidence="1">
    <name type="scientific">Musa acuminata subsp. malaccensis</name>
    <name type="common">Wild banana</name>
    <name type="synonym">Musa malaccensis</name>
    <dbReference type="NCBI Taxonomy" id="214687"/>
    <lineage>
        <taxon>Eukaryota</taxon>
        <taxon>Viridiplantae</taxon>
        <taxon>Streptophyta</taxon>
        <taxon>Embryophyta</taxon>
        <taxon>Tracheophyta</taxon>
        <taxon>Spermatophyta</taxon>
        <taxon>Magnoliopsida</taxon>
        <taxon>Liliopsida</taxon>
        <taxon>Zingiberales</taxon>
        <taxon>Musaceae</taxon>
        <taxon>Musa</taxon>
    </lineage>
</organism>
<sequence>SSGLGDHIDHLLEVSGVEWDPDDPSLRVPELLGGHLQQRREAGVVEEIHMHQESLCRFFLLPVSDEHRHVASRSLLPEPPLSAAQQRIIQRRRLGLLPPPRHCFAEHTVEGKGCRCSGTLH</sequence>
<name>A0A8D7AEJ7_MUSAM</name>
<dbReference type="AlphaFoldDB" id="A0A8D7AEJ7"/>
<feature type="non-terminal residue" evidence="1">
    <location>
        <position position="121"/>
    </location>
</feature>